<feature type="region of interest" description="Disordered" evidence="1">
    <location>
        <begin position="244"/>
        <end position="263"/>
    </location>
</feature>
<name>A0A438DTA8_VITVI</name>
<protein>
    <submittedName>
        <fullName evidence="2">Uncharacterized protein</fullName>
    </submittedName>
</protein>
<dbReference type="EMBL" id="QGNW01001503">
    <property type="protein sequence ID" value="RVW38729.1"/>
    <property type="molecule type" value="Genomic_DNA"/>
</dbReference>
<evidence type="ECO:0000313" key="2">
    <source>
        <dbReference type="EMBL" id="RVW38729.1"/>
    </source>
</evidence>
<proteinExistence type="predicted"/>
<feature type="compositionally biased region" description="Low complexity" evidence="1">
    <location>
        <begin position="103"/>
        <end position="119"/>
    </location>
</feature>
<evidence type="ECO:0000256" key="1">
    <source>
        <dbReference type="SAM" id="MobiDB-lite"/>
    </source>
</evidence>
<feature type="compositionally biased region" description="Polar residues" evidence="1">
    <location>
        <begin position="58"/>
        <end position="68"/>
    </location>
</feature>
<evidence type="ECO:0000313" key="3">
    <source>
        <dbReference type="Proteomes" id="UP000288805"/>
    </source>
</evidence>
<feature type="region of interest" description="Disordered" evidence="1">
    <location>
        <begin position="38"/>
        <end position="127"/>
    </location>
</feature>
<dbReference type="Proteomes" id="UP000288805">
    <property type="component" value="Unassembled WGS sequence"/>
</dbReference>
<feature type="region of interest" description="Disordered" evidence="1">
    <location>
        <begin position="328"/>
        <end position="368"/>
    </location>
</feature>
<gene>
    <name evidence="2" type="ORF">CK203_077535</name>
</gene>
<comment type="caution">
    <text evidence="2">The sequence shown here is derived from an EMBL/GenBank/DDBJ whole genome shotgun (WGS) entry which is preliminary data.</text>
</comment>
<accession>A0A438DTA8</accession>
<dbReference type="AlphaFoldDB" id="A0A438DTA8"/>
<sequence length="368" mass="39255">MRKISHTQHRFAPPKPFRTLCKTQEACAKMKGRLPFLFKQKVPSLRRATRQRASSAQVPSDSLSQATEASGIPPSEDGAATGATTSCPESSVRLPPTKKAKTSGPSESSKASESPADSEVPTDLSSKSIIRHSMLTAPPIEGNSDCRARPFHSELYFDQEAMRQQPELRDSYDLLQSPTAIHFSIDGRHGVLEAKHIAEALQIPFEPDDPASARASPPLSRAIHFGQMESVGGYSAPPGVPPMVAPPVLPQPEQGVLSAETTPPVPTLEATFAAPPTTPTVPPVVPTTSEPSISISDQQTTILRQIQQHLGLLPLPQPDLSASLATIVPTKDTTPTEVRIPPPQDEPPTVTAMPEDVSSPLEAPTTSS</sequence>
<organism evidence="2 3">
    <name type="scientific">Vitis vinifera</name>
    <name type="common">Grape</name>
    <dbReference type="NCBI Taxonomy" id="29760"/>
    <lineage>
        <taxon>Eukaryota</taxon>
        <taxon>Viridiplantae</taxon>
        <taxon>Streptophyta</taxon>
        <taxon>Embryophyta</taxon>
        <taxon>Tracheophyta</taxon>
        <taxon>Spermatophyta</taxon>
        <taxon>Magnoliopsida</taxon>
        <taxon>eudicotyledons</taxon>
        <taxon>Gunneridae</taxon>
        <taxon>Pentapetalae</taxon>
        <taxon>rosids</taxon>
        <taxon>Vitales</taxon>
        <taxon>Vitaceae</taxon>
        <taxon>Viteae</taxon>
        <taxon>Vitis</taxon>
    </lineage>
</organism>
<reference evidence="2 3" key="1">
    <citation type="journal article" date="2018" name="PLoS Genet.">
        <title>Population sequencing reveals clonal diversity and ancestral inbreeding in the grapevine cultivar Chardonnay.</title>
        <authorList>
            <person name="Roach M.J."/>
            <person name="Johnson D.L."/>
            <person name="Bohlmann J."/>
            <person name="van Vuuren H.J."/>
            <person name="Jones S.J."/>
            <person name="Pretorius I.S."/>
            <person name="Schmidt S.A."/>
            <person name="Borneman A.R."/>
        </authorList>
    </citation>
    <scope>NUCLEOTIDE SEQUENCE [LARGE SCALE GENOMIC DNA]</scope>
    <source>
        <strain evidence="3">cv. Chardonnay</strain>
        <tissue evidence="2">Leaf</tissue>
    </source>
</reference>